<dbReference type="PANTHER" id="PTHR24356:SF1">
    <property type="entry name" value="SERINE_THREONINE-PROTEIN KINASE GREATWALL"/>
    <property type="match status" value="1"/>
</dbReference>
<dbReference type="Proteomes" id="UP000193411">
    <property type="component" value="Unassembled WGS sequence"/>
</dbReference>
<evidence type="ECO:0000256" key="5">
    <source>
        <dbReference type="ARBA" id="ARBA00022741"/>
    </source>
</evidence>
<keyword evidence="6 13" id="KW-0418">Kinase</keyword>
<organism evidence="13 14">
    <name type="scientific">Catenaria anguillulae PL171</name>
    <dbReference type="NCBI Taxonomy" id="765915"/>
    <lineage>
        <taxon>Eukaryota</taxon>
        <taxon>Fungi</taxon>
        <taxon>Fungi incertae sedis</taxon>
        <taxon>Blastocladiomycota</taxon>
        <taxon>Blastocladiomycetes</taxon>
        <taxon>Blastocladiales</taxon>
        <taxon>Catenariaceae</taxon>
        <taxon>Catenaria</taxon>
    </lineage>
</organism>
<dbReference type="Gene3D" id="3.30.200.20">
    <property type="entry name" value="Phosphorylase Kinase, domain 1"/>
    <property type="match status" value="1"/>
</dbReference>
<dbReference type="SMART" id="SM00220">
    <property type="entry name" value="S_TKc"/>
    <property type="match status" value="1"/>
</dbReference>
<dbReference type="OrthoDB" id="162894at2759"/>
<dbReference type="InterPro" id="IPR011009">
    <property type="entry name" value="Kinase-like_dom_sf"/>
</dbReference>
<evidence type="ECO:0000256" key="3">
    <source>
        <dbReference type="ARBA" id="ARBA00022553"/>
    </source>
</evidence>
<dbReference type="EC" id="2.7.11.1" evidence="1"/>
<dbReference type="GO" id="GO:0035556">
    <property type="term" value="P:intracellular signal transduction"/>
    <property type="evidence" value="ECO:0007669"/>
    <property type="project" value="TreeGrafter"/>
</dbReference>
<comment type="catalytic activity">
    <reaction evidence="8">
        <text>L-threonyl-[protein] + ATP = O-phospho-L-threonyl-[protein] + ADP + H(+)</text>
        <dbReference type="Rhea" id="RHEA:46608"/>
        <dbReference type="Rhea" id="RHEA-COMP:11060"/>
        <dbReference type="Rhea" id="RHEA-COMP:11605"/>
        <dbReference type="ChEBI" id="CHEBI:15378"/>
        <dbReference type="ChEBI" id="CHEBI:30013"/>
        <dbReference type="ChEBI" id="CHEBI:30616"/>
        <dbReference type="ChEBI" id="CHEBI:61977"/>
        <dbReference type="ChEBI" id="CHEBI:456216"/>
        <dbReference type="EC" id="2.7.11.1"/>
    </reaction>
</comment>
<evidence type="ECO:0000256" key="1">
    <source>
        <dbReference type="ARBA" id="ARBA00012513"/>
    </source>
</evidence>
<keyword evidence="14" id="KW-1185">Reference proteome</keyword>
<dbReference type="PANTHER" id="PTHR24356">
    <property type="entry name" value="SERINE/THREONINE-PROTEIN KINASE"/>
    <property type="match status" value="1"/>
</dbReference>
<evidence type="ECO:0000256" key="2">
    <source>
        <dbReference type="ARBA" id="ARBA00022527"/>
    </source>
</evidence>
<evidence type="ECO:0000256" key="9">
    <source>
        <dbReference type="ARBA" id="ARBA00048679"/>
    </source>
</evidence>
<comment type="catalytic activity">
    <reaction evidence="9">
        <text>L-seryl-[protein] + ATP = O-phospho-L-seryl-[protein] + ADP + H(+)</text>
        <dbReference type="Rhea" id="RHEA:17989"/>
        <dbReference type="Rhea" id="RHEA-COMP:9863"/>
        <dbReference type="Rhea" id="RHEA-COMP:11604"/>
        <dbReference type="ChEBI" id="CHEBI:15378"/>
        <dbReference type="ChEBI" id="CHEBI:29999"/>
        <dbReference type="ChEBI" id="CHEBI:30616"/>
        <dbReference type="ChEBI" id="CHEBI:83421"/>
        <dbReference type="ChEBI" id="CHEBI:456216"/>
        <dbReference type="EC" id="2.7.11.1"/>
    </reaction>
</comment>
<protein>
    <recommendedName>
        <fullName evidence="1">non-specific serine/threonine protein kinase</fullName>
        <ecNumber evidence="1">2.7.11.1</ecNumber>
    </recommendedName>
</protein>
<dbReference type="GO" id="GO:0004674">
    <property type="term" value="F:protein serine/threonine kinase activity"/>
    <property type="evidence" value="ECO:0007669"/>
    <property type="project" value="UniProtKB-KW"/>
</dbReference>
<reference evidence="13 14" key="1">
    <citation type="submission" date="2016-07" db="EMBL/GenBank/DDBJ databases">
        <title>Pervasive Adenine N6-methylation of Active Genes in Fungi.</title>
        <authorList>
            <consortium name="DOE Joint Genome Institute"/>
            <person name="Mondo S.J."/>
            <person name="Dannebaum R.O."/>
            <person name="Kuo R.C."/>
            <person name="Labutti K."/>
            <person name="Haridas S."/>
            <person name="Kuo A."/>
            <person name="Salamov A."/>
            <person name="Ahrendt S.R."/>
            <person name="Lipzen A."/>
            <person name="Sullivan W."/>
            <person name="Andreopoulos W.B."/>
            <person name="Clum A."/>
            <person name="Lindquist E."/>
            <person name="Daum C."/>
            <person name="Ramamoorthy G.K."/>
            <person name="Gryganskyi A."/>
            <person name="Culley D."/>
            <person name="Magnuson J.K."/>
            <person name="James T.Y."/>
            <person name="O'Malley M.A."/>
            <person name="Stajich J.E."/>
            <person name="Spatafora J.W."/>
            <person name="Visel A."/>
            <person name="Grigoriev I.V."/>
        </authorList>
    </citation>
    <scope>NUCLEOTIDE SEQUENCE [LARGE SCALE GENOMIC DNA]</scope>
    <source>
        <strain evidence="13 14">PL171</strain>
    </source>
</reference>
<dbReference type="InterPro" id="IPR050236">
    <property type="entry name" value="Ser_Thr_kinase_AGC"/>
</dbReference>
<dbReference type="GO" id="GO:0005524">
    <property type="term" value="F:ATP binding"/>
    <property type="evidence" value="ECO:0007669"/>
    <property type="project" value="UniProtKB-KW"/>
</dbReference>
<sequence length="541" mass="58118">MSTFAGALHPALVVSTHGKSKTSPSASVPQTPPPKTKRDQSVSSSGSGGKRGRRGVSIEEFEFLKPISKGAFGRVYLGRKRVSGDLFAIKVLDKETMIRKNMLTHVMAERRALALANTPFVVRLYYAFMSSRHLFLEYMIGGDLSSLLAAIGSFSKEMALFYTAEITAAVDYLHAASITHRDLKPDNVLIGADGHIKLTDFGLSKVAVKDQDPAFGNVDPVKSLSRFSSVSRDKPDRVHHSDNRRSSGDRDCLGTPDYLAVELLLGIGHGPSVDYWALGCCLFEFMAGYPPFTDESPELIFKNILNHGTVWPLPTFLHALPDDARDLIIHLLESNPQQRFAAADIKAHPFFATIDWSNISSLAPPFIPQPDDEKDTGYFDARNASRNIDVTRFSFYEAQAVDSGTFGRVAGAASATSDTGTASFTTATSSPTLDPTQSMSLTSDSAKESRRRSAISAANQRRRSKLVDSCQAASGSSESDSSPESPSAAFVASPGGGGETMGAVDAQLEEFIAWKNVDVLGSLNQNDTVGAGSTTGSLPDS</sequence>
<keyword evidence="5" id="KW-0547">Nucleotide-binding</keyword>
<dbReference type="Pfam" id="PF00069">
    <property type="entry name" value="Pkinase"/>
    <property type="match status" value="1"/>
</dbReference>
<dbReference type="InterPro" id="IPR008271">
    <property type="entry name" value="Ser/Thr_kinase_AS"/>
</dbReference>
<evidence type="ECO:0000256" key="7">
    <source>
        <dbReference type="ARBA" id="ARBA00022840"/>
    </source>
</evidence>
<keyword evidence="3" id="KW-0597">Phosphoprotein</keyword>
<feature type="compositionally biased region" description="Basic and acidic residues" evidence="10">
    <location>
        <begin position="231"/>
        <end position="249"/>
    </location>
</feature>
<evidence type="ECO:0000259" key="12">
    <source>
        <dbReference type="PROSITE" id="PS51285"/>
    </source>
</evidence>
<proteinExistence type="predicted"/>
<evidence type="ECO:0000256" key="6">
    <source>
        <dbReference type="ARBA" id="ARBA00022777"/>
    </source>
</evidence>
<keyword evidence="4" id="KW-0808">Transferase</keyword>
<dbReference type="InterPro" id="IPR000961">
    <property type="entry name" value="AGC-kinase_C"/>
</dbReference>
<gene>
    <name evidence="13" type="ORF">BCR44DRAFT_1391651</name>
</gene>
<feature type="domain" description="Protein kinase" evidence="11">
    <location>
        <begin position="61"/>
        <end position="351"/>
    </location>
</feature>
<keyword evidence="2" id="KW-0723">Serine/threonine-protein kinase</keyword>
<dbReference type="PROSITE" id="PS00108">
    <property type="entry name" value="PROTEIN_KINASE_ST"/>
    <property type="match status" value="1"/>
</dbReference>
<accession>A0A1Y2HFJ7</accession>
<evidence type="ECO:0000256" key="10">
    <source>
        <dbReference type="SAM" id="MobiDB-lite"/>
    </source>
</evidence>
<dbReference type="GO" id="GO:0005634">
    <property type="term" value="C:nucleus"/>
    <property type="evidence" value="ECO:0007669"/>
    <property type="project" value="TreeGrafter"/>
</dbReference>
<feature type="compositionally biased region" description="Polar residues" evidence="10">
    <location>
        <begin position="431"/>
        <end position="444"/>
    </location>
</feature>
<feature type="domain" description="AGC-kinase C-terminal" evidence="12">
    <location>
        <begin position="352"/>
        <end position="405"/>
    </location>
</feature>
<feature type="region of interest" description="Disordered" evidence="10">
    <location>
        <begin position="15"/>
        <end position="53"/>
    </location>
</feature>
<evidence type="ECO:0000313" key="13">
    <source>
        <dbReference type="EMBL" id="ORZ32784.1"/>
    </source>
</evidence>
<dbReference type="SUPFAM" id="SSF56112">
    <property type="entry name" value="Protein kinase-like (PK-like)"/>
    <property type="match status" value="1"/>
</dbReference>
<evidence type="ECO:0000256" key="8">
    <source>
        <dbReference type="ARBA" id="ARBA00047899"/>
    </source>
</evidence>
<feature type="compositionally biased region" description="Low complexity" evidence="10">
    <location>
        <begin position="417"/>
        <end position="430"/>
    </location>
</feature>
<comment type="caution">
    <text evidence="13">The sequence shown here is derived from an EMBL/GenBank/DDBJ whole genome shotgun (WGS) entry which is preliminary data.</text>
</comment>
<evidence type="ECO:0000313" key="14">
    <source>
        <dbReference type="Proteomes" id="UP000193411"/>
    </source>
</evidence>
<evidence type="ECO:0000259" key="11">
    <source>
        <dbReference type="PROSITE" id="PS50011"/>
    </source>
</evidence>
<dbReference type="EMBL" id="MCFL01000042">
    <property type="protein sequence ID" value="ORZ32784.1"/>
    <property type="molecule type" value="Genomic_DNA"/>
</dbReference>
<dbReference type="CDD" id="cd05579">
    <property type="entry name" value="STKc_MAST_like"/>
    <property type="match status" value="1"/>
</dbReference>
<dbReference type="AlphaFoldDB" id="A0A1Y2HFJ7"/>
<dbReference type="PROSITE" id="PS51285">
    <property type="entry name" value="AGC_KINASE_CTER"/>
    <property type="match status" value="1"/>
</dbReference>
<feature type="region of interest" description="Disordered" evidence="10">
    <location>
        <begin position="229"/>
        <end position="249"/>
    </location>
</feature>
<dbReference type="PROSITE" id="PS50011">
    <property type="entry name" value="PROTEIN_KINASE_DOM"/>
    <property type="match status" value="1"/>
</dbReference>
<dbReference type="Gene3D" id="1.10.510.10">
    <property type="entry name" value="Transferase(Phosphotransferase) domain 1"/>
    <property type="match status" value="1"/>
</dbReference>
<feature type="region of interest" description="Disordered" evidence="10">
    <location>
        <begin position="417"/>
        <end position="503"/>
    </location>
</feature>
<evidence type="ECO:0000256" key="4">
    <source>
        <dbReference type="ARBA" id="ARBA00022679"/>
    </source>
</evidence>
<dbReference type="STRING" id="765915.A0A1Y2HFJ7"/>
<name>A0A1Y2HFJ7_9FUNG</name>
<dbReference type="GO" id="GO:0007010">
    <property type="term" value="P:cytoskeleton organization"/>
    <property type="evidence" value="ECO:0007669"/>
    <property type="project" value="UniProtKB-ARBA"/>
</dbReference>
<feature type="compositionally biased region" description="Low complexity" evidence="10">
    <location>
        <begin position="472"/>
        <end position="489"/>
    </location>
</feature>
<keyword evidence="7" id="KW-0067">ATP-binding</keyword>
<dbReference type="FunFam" id="1.10.510.10:FF:000024">
    <property type="entry name" value="Probable serine/threonine-protein kinase cot-1"/>
    <property type="match status" value="1"/>
</dbReference>
<dbReference type="InterPro" id="IPR000719">
    <property type="entry name" value="Prot_kinase_dom"/>
</dbReference>